<dbReference type="EMBL" id="BLXT01001916">
    <property type="protein sequence ID" value="GFN89049.1"/>
    <property type="molecule type" value="Genomic_DNA"/>
</dbReference>
<evidence type="ECO:0000313" key="3">
    <source>
        <dbReference type="EMBL" id="GFN89049.1"/>
    </source>
</evidence>
<reference evidence="3 4" key="1">
    <citation type="journal article" date="2021" name="Elife">
        <title>Chloroplast acquisition without the gene transfer in kleptoplastic sea slugs, Plakobranchus ocellatus.</title>
        <authorList>
            <person name="Maeda T."/>
            <person name="Takahashi S."/>
            <person name="Yoshida T."/>
            <person name="Shimamura S."/>
            <person name="Takaki Y."/>
            <person name="Nagai Y."/>
            <person name="Toyoda A."/>
            <person name="Suzuki Y."/>
            <person name="Arimoto A."/>
            <person name="Ishii H."/>
            <person name="Satoh N."/>
            <person name="Nishiyama T."/>
            <person name="Hasebe M."/>
            <person name="Maruyama T."/>
            <person name="Minagawa J."/>
            <person name="Obokata J."/>
            <person name="Shigenobu S."/>
        </authorList>
    </citation>
    <scope>NUCLEOTIDE SEQUENCE [LARGE SCALE GENOMIC DNA]</scope>
</reference>
<dbReference type="SUPFAM" id="SSF57959">
    <property type="entry name" value="Leucine zipper domain"/>
    <property type="match status" value="1"/>
</dbReference>
<feature type="compositionally biased region" description="Polar residues" evidence="1">
    <location>
        <begin position="109"/>
        <end position="119"/>
    </location>
</feature>
<protein>
    <recommendedName>
        <fullName evidence="2">BZIP domain-containing protein</fullName>
    </recommendedName>
</protein>
<feature type="compositionally biased region" description="Polar residues" evidence="1">
    <location>
        <begin position="87"/>
        <end position="97"/>
    </location>
</feature>
<accession>A0AAV3Z362</accession>
<feature type="compositionally biased region" description="Basic and acidic residues" evidence="1">
    <location>
        <begin position="98"/>
        <end position="108"/>
    </location>
</feature>
<dbReference type="Proteomes" id="UP000735302">
    <property type="component" value="Unassembled WGS sequence"/>
</dbReference>
<name>A0AAV3Z362_9GAST</name>
<gene>
    <name evidence="3" type="ORF">PoB_001555500</name>
</gene>
<comment type="caution">
    <text evidence="3">The sequence shown here is derived from an EMBL/GenBank/DDBJ whole genome shotgun (WGS) entry which is preliminary data.</text>
</comment>
<dbReference type="Gene3D" id="1.20.5.170">
    <property type="match status" value="1"/>
</dbReference>
<evidence type="ECO:0000313" key="4">
    <source>
        <dbReference type="Proteomes" id="UP000735302"/>
    </source>
</evidence>
<evidence type="ECO:0000256" key="1">
    <source>
        <dbReference type="SAM" id="MobiDB-lite"/>
    </source>
</evidence>
<dbReference type="InterPro" id="IPR004827">
    <property type="entry name" value="bZIP"/>
</dbReference>
<dbReference type="CDD" id="cd14686">
    <property type="entry name" value="bZIP"/>
    <property type="match status" value="1"/>
</dbReference>
<dbReference type="PROSITE" id="PS00036">
    <property type="entry name" value="BZIP_BASIC"/>
    <property type="match status" value="1"/>
</dbReference>
<dbReference type="Pfam" id="PF07716">
    <property type="entry name" value="bZIP_2"/>
    <property type="match status" value="1"/>
</dbReference>
<feature type="region of interest" description="Disordered" evidence="1">
    <location>
        <begin position="87"/>
        <end position="130"/>
    </location>
</feature>
<sequence>MEISNLQGGNEDNFIDDTNQVQAEGVELDDTNQIQAEGAEANDMWDCIDDFNNYVTLDDFENNIEDFDFSKIIDALEAESPLSTSIQAKQPILSSDQVDSKAEFKDSNDSNSASTSFWPSQHKEVKPRNTKEILNSKLKLKLRQEGKVIPVKDDERKAKLVIDEPCLTEDDLRKDELRRNRNKEAARRSRERKKSEEVSVKQRNCDLTKEVKSLSGMIFEKTRKLMFLCKGLGEIYRLNKGKYEDYANSSGGFRDYSRDGVYGLPEVIATIVAIALYLV</sequence>
<keyword evidence="4" id="KW-1185">Reference proteome</keyword>
<dbReference type="GO" id="GO:0003700">
    <property type="term" value="F:DNA-binding transcription factor activity"/>
    <property type="evidence" value="ECO:0007669"/>
    <property type="project" value="InterPro"/>
</dbReference>
<dbReference type="SMART" id="SM00338">
    <property type="entry name" value="BRLZ"/>
    <property type="match status" value="1"/>
</dbReference>
<feature type="region of interest" description="Disordered" evidence="1">
    <location>
        <begin position="180"/>
        <end position="199"/>
    </location>
</feature>
<dbReference type="AlphaFoldDB" id="A0AAV3Z362"/>
<proteinExistence type="predicted"/>
<feature type="compositionally biased region" description="Basic and acidic residues" evidence="1">
    <location>
        <begin position="121"/>
        <end position="130"/>
    </location>
</feature>
<organism evidence="3 4">
    <name type="scientific">Plakobranchus ocellatus</name>
    <dbReference type="NCBI Taxonomy" id="259542"/>
    <lineage>
        <taxon>Eukaryota</taxon>
        <taxon>Metazoa</taxon>
        <taxon>Spiralia</taxon>
        <taxon>Lophotrochozoa</taxon>
        <taxon>Mollusca</taxon>
        <taxon>Gastropoda</taxon>
        <taxon>Heterobranchia</taxon>
        <taxon>Euthyneura</taxon>
        <taxon>Panpulmonata</taxon>
        <taxon>Sacoglossa</taxon>
        <taxon>Placobranchoidea</taxon>
        <taxon>Plakobranchidae</taxon>
        <taxon>Plakobranchus</taxon>
    </lineage>
</organism>
<evidence type="ECO:0000259" key="2">
    <source>
        <dbReference type="PROSITE" id="PS00036"/>
    </source>
</evidence>
<dbReference type="InterPro" id="IPR046347">
    <property type="entry name" value="bZIP_sf"/>
</dbReference>
<feature type="domain" description="BZIP" evidence="2">
    <location>
        <begin position="178"/>
        <end position="192"/>
    </location>
</feature>